<keyword evidence="2" id="KW-0472">Membrane</keyword>
<feature type="transmembrane region" description="Helical" evidence="2">
    <location>
        <begin position="151"/>
        <end position="169"/>
    </location>
</feature>
<keyword evidence="4" id="KW-1185">Reference proteome</keyword>
<name>A0A8H5MC65_9AGAR</name>
<sequence>MTITNIGSVSQLNGILEKSKDKLSVIDFHATCGISSTLCWVILMNRQIKLHLPTRLSLGSTPMSISSSVTWMLRARSPLYTGPTFIFLLGSTKVDQIRGANRAGLEAAIRKHSSPSAGSSDAFSGKGQTLGGESAEVSREPSASLFSNMNPQVRVLLYLLGAYLLFWYLK</sequence>
<protein>
    <submittedName>
        <fullName evidence="3">Uncharacterized protein</fullName>
    </submittedName>
</protein>
<keyword evidence="2" id="KW-0812">Transmembrane</keyword>
<gene>
    <name evidence="3" type="ORF">D9757_004686</name>
</gene>
<dbReference type="Proteomes" id="UP000518752">
    <property type="component" value="Unassembled WGS sequence"/>
</dbReference>
<keyword evidence="2" id="KW-1133">Transmembrane helix</keyword>
<accession>A0A8H5MC65</accession>
<organism evidence="3 4">
    <name type="scientific">Collybiopsis confluens</name>
    <dbReference type="NCBI Taxonomy" id="2823264"/>
    <lineage>
        <taxon>Eukaryota</taxon>
        <taxon>Fungi</taxon>
        <taxon>Dikarya</taxon>
        <taxon>Basidiomycota</taxon>
        <taxon>Agaricomycotina</taxon>
        <taxon>Agaricomycetes</taxon>
        <taxon>Agaricomycetidae</taxon>
        <taxon>Agaricales</taxon>
        <taxon>Marasmiineae</taxon>
        <taxon>Omphalotaceae</taxon>
        <taxon>Collybiopsis</taxon>
    </lineage>
</organism>
<feature type="region of interest" description="Disordered" evidence="1">
    <location>
        <begin position="111"/>
        <end position="134"/>
    </location>
</feature>
<evidence type="ECO:0000256" key="1">
    <source>
        <dbReference type="SAM" id="MobiDB-lite"/>
    </source>
</evidence>
<evidence type="ECO:0000313" key="4">
    <source>
        <dbReference type="Proteomes" id="UP000518752"/>
    </source>
</evidence>
<feature type="compositionally biased region" description="Low complexity" evidence="1">
    <location>
        <begin position="114"/>
        <end position="125"/>
    </location>
</feature>
<dbReference type="AlphaFoldDB" id="A0A8H5MC65"/>
<dbReference type="OrthoDB" id="10263751at2759"/>
<dbReference type="EMBL" id="JAACJN010000029">
    <property type="protein sequence ID" value="KAF5388597.1"/>
    <property type="molecule type" value="Genomic_DNA"/>
</dbReference>
<evidence type="ECO:0000256" key="2">
    <source>
        <dbReference type="SAM" id="Phobius"/>
    </source>
</evidence>
<reference evidence="3 4" key="1">
    <citation type="journal article" date="2020" name="ISME J.">
        <title>Uncovering the hidden diversity of litter-decomposition mechanisms in mushroom-forming fungi.</title>
        <authorList>
            <person name="Floudas D."/>
            <person name="Bentzer J."/>
            <person name="Ahren D."/>
            <person name="Johansson T."/>
            <person name="Persson P."/>
            <person name="Tunlid A."/>
        </authorList>
    </citation>
    <scope>NUCLEOTIDE SEQUENCE [LARGE SCALE GENOMIC DNA]</scope>
    <source>
        <strain evidence="3 4">CBS 406.79</strain>
    </source>
</reference>
<comment type="caution">
    <text evidence="3">The sequence shown here is derived from an EMBL/GenBank/DDBJ whole genome shotgun (WGS) entry which is preliminary data.</text>
</comment>
<proteinExistence type="predicted"/>
<evidence type="ECO:0000313" key="3">
    <source>
        <dbReference type="EMBL" id="KAF5388597.1"/>
    </source>
</evidence>